<evidence type="ECO:0000313" key="2">
    <source>
        <dbReference type="Proteomes" id="UP000184330"/>
    </source>
</evidence>
<dbReference type="Pfam" id="PF01042">
    <property type="entry name" value="Ribonuc_L-PSP"/>
    <property type="match status" value="1"/>
</dbReference>
<keyword evidence="2" id="KW-1185">Reference proteome</keyword>
<reference evidence="1 2" key="1">
    <citation type="submission" date="2016-03" db="EMBL/GenBank/DDBJ databases">
        <authorList>
            <person name="Ploux O."/>
        </authorList>
    </citation>
    <scope>NUCLEOTIDE SEQUENCE [LARGE SCALE GENOMIC DNA]</scope>
    <source>
        <strain evidence="1 2">UAMH 11012</strain>
    </source>
</reference>
<dbReference type="SUPFAM" id="SSF55298">
    <property type="entry name" value="YjgF-like"/>
    <property type="match status" value="1"/>
</dbReference>
<evidence type="ECO:0000313" key="1">
    <source>
        <dbReference type="EMBL" id="CZR66354.1"/>
    </source>
</evidence>
<dbReference type="PANTHER" id="PTHR43857">
    <property type="entry name" value="BLR7761 PROTEIN"/>
    <property type="match status" value="1"/>
</dbReference>
<organism evidence="1 2">
    <name type="scientific">Phialocephala subalpina</name>
    <dbReference type="NCBI Taxonomy" id="576137"/>
    <lineage>
        <taxon>Eukaryota</taxon>
        <taxon>Fungi</taxon>
        <taxon>Dikarya</taxon>
        <taxon>Ascomycota</taxon>
        <taxon>Pezizomycotina</taxon>
        <taxon>Leotiomycetes</taxon>
        <taxon>Helotiales</taxon>
        <taxon>Mollisiaceae</taxon>
        <taxon>Phialocephala</taxon>
        <taxon>Phialocephala fortinii species complex</taxon>
    </lineage>
</organism>
<sequence>MSNLGYFSYEGFGERAKQNAHYSQAVRIGDTIEISGQGGWDRLTDAIPSSMPAQIAQAFDNVQHTLVNAGSKGWEDVYAMRVYVVGGLTDETQTELVKATKKHFGANHRPISTGVVVEGLASGMLFEVEVKAYVGEK</sequence>
<name>A0A1L7XMX1_9HELO</name>
<dbReference type="InterPro" id="IPR006175">
    <property type="entry name" value="YjgF/YER057c/UK114"/>
</dbReference>
<accession>A0A1L7XMX1</accession>
<dbReference type="Proteomes" id="UP000184330">
    <property type="component" value="Unassembled WGS sequence"/>
</dbReference>
<gene>
    <name evidence="1" type="ORF">PAC_16255</name>
</gene>
<dbReference type="OrthoDB" id="309640at2759"/>
<dbReference type="STRING" id="576137.A0A1L7XMX1"/>
<dbReference type="InterPro" id="IPR035959">
    <property type="entry name" value="RutC-like_sf"/>
</dbReference>
<proteinExistence type="predicted"/>
<protein>
    <submittedName>
        <fullName evidence="1">Uncharacterized protein</fullName>
    </submittedName>
</protein>
<dbReference type="AlphaFoldDB" id="A0A1L7XMX1"/>
<dbReference type="Gene3D" id="3.30.1330.40">
    <property type="entry name" value="RutC-like"/>
    <property type="match status" value="1"/>
</dbReference>
<dbReference type="PANTHER" id="PTHR43857:SF1">
    <property type="entry name" value="YJGH FAMILY PROTEIN"/>
    <property type="match status" value="1"/>
</dbReference>
<dbReference type="EMBL" id="FJOG01000036">
    <property type="protein sequence ID" value="CZR66354.1"/>
    <property type="molecule type" value="Genomic_DNA"/>
</dbReference>